<organism evidence="3 4">
    <name type="scientific">Sulfurisphaera ohwakuensis</name>
    <dbReference type="NCBI Taxonomy" id="69656"/>
    <lineage>
        <taxon>Archaea</taxon>
        <taxon>Thermoproteota</taxon>
        <taxon>Thermoprotei</taxon>
        <taxon>Sulfolobales</taxon>
        <taxon>Sulfolobaceae</taxon>
        <taxon>Sulfurisphaera</taxon>
    </lineage>
</organism>
<reference evidence="2 5" key="2">
    <citation type="submission" date="2020-08" db="EMBL/GenBank/DDBJ databases">
        <title>Genomic Encyclopedia of Type Strains, Phase IV (KMG-IV): sequencing the most valuable type-strain genomes for metagenomic binning, comparative biology and taxonomic classification.</title>
        <authorList>
            <person name="Goeker M."/>
        </authorList>
    </citation>
    <scope>NUCLEOTIDE SEQUENCE [LARGE SCALE GENOMIC DNA]</scope>
    <source>
        <strain evidence="2 5">DSM 12421</strain>
    </source>
</reference>
<name>A0A650CIC8_SULOH</name>
<dbReference type="AlphaFoldDB" id="A0A650CIC8"/>
<dbReference type="EMBL" id="CP045484">
    <property type="protein sequence ID" value="QGR17529.1"/>
    <property type="molecule type" value="Genomic_DNA"/>
</dbReference>
<dbReference type="Proteomes" id="UP000582213">
    <property type="component" value="Unassembled WGS sequence"/>
</dbReference>
<keyword evidence="1" id="KW-1133">Transmembrane helix</keyword>
<dbReference type="RefSeq" id="WP_156015014.1">
    <property type="nucleotide sequence ID" value="NZ_AP031374.1"/>
</dbReference>
<evidence type="ECO:0000256" key="1">
    <source>
        <dbReference type="SAM" id="Phobius"/>
    </source>
</evidence>
<dbReference type="KEGG" id="soh:D1869_10265"/>
<feature type="transmembrane region" description="Helical" evidence="1">
    <location>
        <begin position="30"/>
        <end position="49"/>
    </location>
</feature>
<sequence>MKVKNIVFAILEILGVGMIYLGFKTRGVESIVLGIGGLLFMIVIGLYFTRDTSVQSRQN</sequence>
<evidence type="ECO:0000313" key="5">
    <source>
        <dbReference type="Proteomes" id="UP000582213"/>
    </source>
</evidence>
<keyword evidence="1" id="KW-0812">Transmembrane</keyword>
<gene>
    <name evidence="3" type="ORF">D1869_10265</name>
    <name evidence="2" type="ORF">HNQ62_001567</name>
</gene>
<evidence type="ECO:0000313" key="3">
    <source>
        <dbReference type="EMBL" id="QGR17529.1"/>
    </source>
</evidence>
<accession>A0A650CIC8</accession>
<feature type="transmembrane region" description="Helical" evidence="1">
    <location>
        <begin position="6"/>
        <end position="23"/>
    </location>
</feature>
<reference evidence="3 4" key="1">
    <citation type="submission" date="2019-10" db="EMBL/GenBank/DDBJ databases">
        <title>Genome Sequences from Six Type Strain Members of the Archaeal Family Sulfolobaceae: Acidianus ambivalens, Acidianus infernus, Metallosphaera prunae, Stygiolobus azoricus, Sulfolobus metallicus, and Sulfurisphaera ohwakuensis.</title>
        <authorList>
            <person name="Counts J.A."/>
            <person name="Kelly R.M."/>
        </authorList>
    </citation>
    <scope>NUCLEOTIDE SEQUENCE [LARGE SCALE GENOMIC DNA]</scope>
    <source>
        <strain evidence="3 4">TA-1</strain>
    </source>
</reference>
<protein>
    <submittedName>
        <fullName evidence="2">Putative membrane protein YphA (DoxX/SURF4 family)</fullName>
    </submittedName>
</protein>
<dbReference type="EMBL" id="JACHFY010000007">
    <property type="protein sequence ID" value="MBB5253796.1"/>
    <property type="molecule type" value="Genomic_DNA"/>
</dbReference>
<keyword evidence="1" id="KW-0472">Membrane</keyword>
<keyword evidence="4" id="KW-1185">Reference proteome</keyword>
<evidence type="ECO:0000313" key="4">
    <source>
        <dbReference type="Proteomes" id="UP000427373"/>
    </source>
</evidence>
<dbReference type="Proteomes" id="UP000427373">
    <property type="component" value="Chromosome"/>
</dbReference>
<dbReference type="GeneID" id="95644889"/>
<proteinExistence type="predicted"/>
<evidence type="ECO:0000313" key="2">
    <source>
        <dbReference type="EMBL" id="MBB5253796.1"/>
    </source>
</evidence>